<gene>
    <name evidence="12" type="ORF">SAMN05216361_2966</name>
</gene>
<feature type="transmembrane region" description="Helical" evidence="10">
    <location>
        <begin position="196"/>
        <end position="217"/>
    </location>
</feature>
<evidence type="ECO:0000256" key="1">
    <source>
        <dbReference type="ARBA" id="ARBA00000085"/>
    </source>
</evidence>
<keyword evidence="3" id="KW-0597">Phosphoprotein</keyword>
<dbReference type="InterPro" id="IPR036890">
    <property type="entry name" value="HATPase_C_sf"/>
</dbReference>
<dbReference type="SUPFAM" id="SSF55874">
    <property type="entry name" value="ATPase domain of HSP90 chaperone/DNA topoisomerase II/histidine kinase"/>
    <property type="match status" value="1"/>
</dbReference>
<keyword evidence="8" id="KW-0902">Two-component regulatory system</keyword>
<keyword evidence="9" id="KW-0175">Coiled coil</keyword>
<feature type="transmembrane region" description="Helical" evidence="10">
    <location>
        <begin position="127"/>
        <end position="146"/>
    </location>
</feature>
<dbReference type="EC" id="2.7.13.3" evidence="2"/>
<protein>
    <recommendedName>
        <fullName evidence="2">histidine kinase</fullName>
        <ecNumber evidence="2">2.7.13.3</ecNumber>
    </recommendedName>
</protein>
<dbReference type="GO" id="GO:0016020">
    <property type="term" value="C:membrane"/>
    <property type="evidence" value="ECO:0007669"/>
    <property type="project" value="InterPro"/>
</dbReference>
<reference evidence="13" key="1">
    <citation type="submission" date="2016-11" db="EMBL/GenBank/DDBJ databases">
        <authorList>
            <person name="Varghese N."/>
            <person name="Submissions S."/>
        </authorList>
    </citation>
    <scope>NUCLEOTIDE SEQUENCE [LARGE SCALE GENOMIC DNA]</scope>
    <source>
        <strain evidence="13">CGMCC 1.8995</strain>
    </source>
</reference>
<dbReference type="InterPro" id="IPR011712">
    <property type="entry name" value="Sig_transdc_His_kin_sub3_dim/P"/>
</dbReference>
<keyword evidence="7" id="KW-0067">ATP-binding</keyword>
<evidence type="ECO:0000256" key="10">
    <source>
        <dbReference type="SAM" id="Phobius"/>
    </source>
</evidence>
<dbReference type="GO" id="GO:0000155">
    <property type="term" value="F:phosphorelay sensor kinase activity"/>
    <property type="evidence" value="ECO:0007669"/>
    <property type="project" value="InterPro"/>
</dbReference>
<comment type="catalytic activity">
    <reaction evidence="1">
        <text>ATP + protein L-histidine = ADP + protein N-phospho-L-histidine.</text>
        <dbReference type="EC" id="2.7.13.3"/>
    </reaction>
</comment>
<feature type="coiled-coil region" evidence="9">
    <location>
        <begin position="298"/>
        <end position="325"/>
    </location>
</feature>
<evidence type="ECO:0000256" key="4">
    <source>
        <dbReference type="ARBA" id="ARBA00022679"/>
    </source>
</evidence>
<dbReference type="InterPro" id="IPR003594">
    <property type="entry name" value="HATPase_dom"/>
</dbReference>
<evidence type="ECO:0000256" key="8">
    <source>
        <dbReference type="ARBA" id="ARBA00023012"/>
    </source>
</evidence>
<dbReference type="GO" id="GO:0046983">
    <property type="term" value="F:protein dimerization activity"/>
    <property type="evidence" value="ECO:0007669"/>
    <property type="project" value="InterPro"/>
</dbReference>
<organism evidence="12 13">
    <name type="scientific">Marisediminitalea aggregata</name>
    <dbReference type="NCBI Taxonomy" id="634436"/>
    <lineage>
        <taxon>Bacteria</taxon>
        <taxon>Pseudomonadati</taxon>
        <taxon>Pseudomonadota</taxon>
        <taxon>Gammaproteobacteria</taxon>
        <taxon>Alteromonadales</taxon>
        <taxon>Alteromonadaceae</taxon>
        <taxon>Marisediminitalea</taxon>
    </lineage>
</organism>
<dbReference type="Pfam" id="PF07730">
    <property type="entry name" value="HisKA_3"/>
    <property type="match status" value="1"/>
</dbReference>
<proteinExistence type="predicted"/>
<evidence type="ECO:0000313" key="12">
    <source>
        <dbReference type="EMBL" id="SHG74430.1"/>
    </source>
</evidence>
<evidence type="ECO:0000256" key="2">
    <source>
        <dbReference type="ARBA" id="ARBA00012438"/>
    </source>
</evidence>
<dbReference type="Gene3D" id="1.20.5.1930">
    <property type="match status" value="1"/>
</dbReference>
<evidence type="ECO:0000256" key="5">
    <source>
        <dbReference type="ARBA" id="ARBA00022741"/>
    </source>
</evidence>
<keyword evidence="13" id="KW-1185">Reference proteome</keyword>
<dbReference type="PANTHER" id="PTHR24421">
    <property type="entry name" value="NITRATE/NITRITE SENSOR PROTEIN NARX-RELATED"/>
    <property type="match status" value="1"/>
</dbReference>
<feature type="transmembrane region" description="Helical" evidence="10">
    <location>
        <begin position="272"/>
        <end position="291"/>
    </location>
</feature>
<dbReference type="PANTHER" id="PTHR24421:SF10">
    <property type="entry name" value="NITRATE_NITRITE SENSOR PROTEIN NARQ"/>
    <property type="match status" value="1"/>
</dbReference>
<dbReference type="SMART" id="SM00387">
    <property type="entry name" value="HATPase_c"/>
    <property type="match status" value="1"/>
</dbReference>
<keyword evidence="6 12" id="KW-0418">Kinase</keyword>
<dbReference type="GO" id="GO:0005524">
    <property type="term" value="F:ATP binding"/>
    <property type="evidence" value="ECO:0007669"/>
    <property type="project" value="UniProtKB-KW"/>
</dbReference>
<name>A0A1M5MAX0_9ALTE</name>
<feature type="domain" description="Histidine kinase/HSP90-like ATPase" evidence="11">
    <location>
        <begin position="426"/>
        <end position="517"/>
    </location>
</feature>
<dbReference type="Gene3D" id="3.30.565.10">
    <property type="entry name" value="Histidine kinase-like ATPase, C-terminal domain"/>
    <property type="match status" value="1"/>
</dbReference>
<dbReference type="STRING" id="634436.SAMN05216361_2966"/>
<evidence type="ECO:0000259" key="11">
    <source>
        <dbReference type="SMART" id="SM00387"/>
    </source>
</evidence>
<evidence type="ECO:0000256" key="3">
    <source>
        <dbReference type="ARBA" id="ARBA00022553"/>
    </source>
</evidence>
<evidence type="ECO:0000256" key="7">
    <source>
        <dbReference type="ARBA" id="ARBA00022840"/>
    </source>
</evidence>
<feature type="transmembrane region" description="Helical" evidence="10">
    <location>
        <begin position="166"/>
        <end position="184"/>
    </location>
</feature>
<evidence type="ECO:0000256" key="9">
    <source>
        <dbReference type="SAM" id="Coils"/>
    </source>
</evidence>
<evidence type="ECO:0000313" key="13">
    <source>
        <dbReference type="Proteomes" id="UP000184520"/>
    </source>
</evidence>
<dbReference type="EMBL" id="FQWD01000004">
    <property type="protein sequence ID" value="SHG74430.1"/>
    <property type="molecule type" value="Genomic_DNA"/>
</dbReference>
<keyword evidence="5" id="KW-0547">Nucleotide-binding</keyword>
<dbReference type="AlphaFoldDB" id="A0A1M5MAX0"/>
<accession>A0A1M5MAX0</accession>
<feature type="transmembrane region" description="Helical" evidence="10">
    <location>
        <begin position="62"/>
        <end position="78"/>
    </location>
</feature>
<evidence type="ECO:0000256" key="6">
    <source>
        <dbReference type="ARBA" id="ARBA00022777"/>
    </source>
</evidence>
<dbReference type="CDD" id="cd16917">
    <property type="entry name" value="HATPase_UhpB-NarQ-NarX-like"/>
    <property type="match status" value="1"/>
</dbReference>
<dbReference type="Pfam" id="PF02518">
    <property type="entry name" value="HATPase_c"/>
    <property type="match status" value="1"/>
</dbReference>
<keyword evidence="10" id="KW-0472">Membrane</keyword>
<keyword evidence="10" id="KW-1133">Transmembrane helix</keyword>
<feature type="transmembrane region" description="Helical" evidence="10">
    <location>
        <begin position="248"/>
        <end position="266"/>
    </location>
</feature>
<keyword evidence="10" id="KW-0812">Transmembrane</keyword>
<keyword evidence="4" id="KW-0808">Transferase</keyword>
<dbReference type="Proteomes" id="UP000184520">
    <property type="component" value="Unassembled WGS sequence"/>
</dbReference>
<feature type="transmembrane region" description="Helical" evidence="10">
    <location>
        <begin position="12"/>
        <end position="32"/>
    </location>
</feature>
<sequence length="520" mass="57983">MTSFLHASLKQVAACVIFALAMTVSYFISISMEAIDNTTSWFLPAGVRVYAFLLLDKRFWPALLVGEFTLFGMSVDYIHHGSAVVSVAGMVEYLTDPLRVIPPLGAMLGVAYLRHKKPNQNAIEVKWWLMAIMVCITFIQGVLRALTHAAEDALSLLQTAELTIGYWIGDLIGCFLVLSVVLIVSQSRGLRLLQKGIVLALLIAGLVALCELFVWLTGASNPFYLFKLLTLLALPICIYYYNLQGAMLVFLGVCISLVLLKPQAVVFWELQVFVLSLAISGFLTGSAFELVKEKTNKLRESVLTLEKNNREIKRLTKQLATATDKERERLAQELHDDVGQSIIGLKTEVKLGERLGLPDAFLQSLRSQIDYIYTSVYEILFQLRPKELEDVGLAGILTGEKFYVLLNKNGITYVPDVHLQHTPDKAVEADLFRIAQEAISNVIKHSGASRCAVQFKETDTHWRMAIKDNGQGFDPATCKAGHGLQSMRDRSAQHNAELTIERRNGWTQVQLCVEKNLTTD</sequence>
<dbReference type="InterPro" id="IPR050482">
    <property type="entry name" value="Sensor_HK_TwoCompSys"/>
</dbReference>